<comment type="caution">
    <text evidence="1">The sequence shown here is derived from an EMBL/GenBank/DDBJ whole genome shotgun (WGS) entry which is preliminary data.</text>
</comment>
<reference evidence="1 2" key="1">
    <citation type="submission" date="2014-07" db="EMBL/GenBank/DDBJ databases">
        <authorList>
            <person name="McCorrison J."/>
            <person name="Sanka R."/>
            <person name="Torralba M."/>
            <person name="Gillis M."/>
            <person name="Haft D.H."/>
            <person name="Methe B."/>
            <person name="Sutton G."/>
            <person name="Nelson K.E."/>
        </authorList>
    </citation>
    <scope>NUCLEOTIDE SEQUENCE [LARGE SCALE GENOMIC DNA]</scope>
    <source>
        <strain evidence="1 2">DNF00853</strain>
    </source>
</reference>
<dbReference type="Proteomes" id="UP000029556">
    <property type="component" value="Unassembled WGS sequence"/>
</dbReference>
<dbReference type="EMBL" id="JRNN01000079">
    <property type="protein sequence ID" value="KGF33683.1"/>
    <property type="molecule type" value="Genomic_DNA"/>
</dbReference>
<evidence type="ECO:0000313" key="1">
    <source>
        <dbReference type="EMBL" id="KGF33683.1"/>
    </source>
</evidence>
<name>A0A095ZG68_9BACT</name>
<gene>
    <name evidence="1" type="ORF">HMPREF2137_10625</name>
</gene>
<sequence length="134" mass="15619">MNKLFIAILLIPMLSSCHENLEERSAREAKEYTDKYCPTPVVNGTRTDSVTFRKDTKTYTYHCSFVGELDNAQIVAQNREKIHQLMVKEIKDNTSIKKLKDAKYNFAYIVHSDKEPQKILYQQTISVADYQDTY</sequence>
<evidence type="ECO:0008006" key="3">
    <source>
        <dbReference type="Google" id="ProtNLM"/>
    </source>
</evidence>
<dbReference type="RefSeq" id="WP_023056737.1">
    <property type="nucleotide sequence ID" value="NZ_JRNN01000079.1"/>
</dbReference>
<dbReference type="PROSITE" id="PS51257">
    <property type="entry name" value="PROKAR_LIPOPROTEIN"/>
    <property type="match status" value="1"/>
</dbReference>
<proteinExistence type="predicted"/>
<evidence type="ECO:0000313" key="2">
    <source>
        <dbReference type="Proteomes" id="UP000029556"/>
    </source>
</evidence>
<accession>A0A095ZG68</accession>
<protein>
    <recommendedName>
        <fullName evidence="3">Lipoprotein</fullName>
    </recommendedName>
</protein>
<dbReference type="AlphaFoldDB" id="A0A095ZG68"/>
<dbReference type="OrthoDB" id="1081698at2"/>
<organism evidence="1 2">
    <name type="scientific">Hoylesella buccalis DNF00853</name>
    <dbReference type="NCBI Taxonomy" id="1401074"/>
    <lineage>
        <taxon>Bacteria</taxon>
        <taxon>Pseudomonadati</taxon>
        <taxon>Bacteroidota</taxon>
        <taxon>Bacteroidia</taxon>
        <taxon>Bacteroidales</taxon>
        <taxon>Prevotellaceae</taxon>
        <taxon>Hoylesella</taxon>
    </lineage>
</organism>